<feature type="transmembrane region" description="Helical" evidence="1">
    <location>
        <begin position="7"/>
        <end position="27"/>
    </location>
</feature>
<sequence length="280" mass="30845">MGGLFVWKMSGAAGLGGGCLFVLFYLVRLEELKNGGAHTLGKAFVLAGLVEALVFALCVMSQRMRKATKRKQATNSQPSAVGEEYDPLDDPNMLPSRTVACTVLIVWTLISAVSLRDLLFPGSILSFIPRDDIYLEWMGAFLYSPSPDTVESEEHGLEAPLYAGDKFVSQLMGLYLALCCMLKVTSAIGWVKGSKSTGGDLDNEDRRGVVSSKIIWKTQAFGYKLLLAMLHLFTPAAKSASLDLRWHLMFVAYEMFILCTCQWTASSLIFICMVSTHHFD</sequence>
<keyword evidence="1" id="KW-1133">Transmembrane helix</keyword>
<gene>
    <name evidence="2" type="ORF">HJC23_010193</name>
</gene>
<dbReference type="EMBL" id="JABMIG020000180">
    <property type="protein sequence ID" value="KAL3787183.1"/>
    <property type="molecule type" value="Genomic_DNA"/>
</dbReference>
<accession>A0ABD3PGK6</accession>
<keyword evidence="1" id="KW-0812">Transmembrane</keyword>
<dbReference type="Proteomes" id="UP001516023">
    <property type="component" value="Unassembled WGS sequence"/>
</dbReference>
<organism evidence="2 3">
    <name type="scientific">Cyclotella cryptica</name>
    <dbReference type="NCBI Taxonomy" id="29204"/>
    <lineage>
        <taxon>Eukaryota</taxon>
        <taxon>Sar</taxon>
        <taxon>Stramenopiles</taxon>
        <taxon>Ochrophyta</taxon>
        <taxon>Bacillariophyta</taxon>
        <taxon>Coscinodiscophyceae</taxon>
        <taxon>Thalassiosirophycidae</taxon>
        <taxon>Stephanodiscales</taxon>
        <taxon>Stephanodiscaceae</taxon>
        <taxon>Cyclotella</taxon>
    </lineage>
</organism>
<feature type="transmembrane region" description="Helical" evidence="1">
    <location>
        <begin position="214"/>
        <end position="234"/>
    </location>
</feature>
<protein>
    <submittedName>
        <fullName evidence="2">Uncharacterized protein</fullName>
    </submittedName>
</protein>
<reference evidence="2 3" key="1">
    <citation type="journal article" date="2020" name="G3 (Bethesda)">
        <title>Improved Reference Genome for Cyclotella cryptica CCMP332, a Model for Cell Wall Morphogenesis, Salinity Adaptation, and Lipid Production in Diatoms (Bacillariophyta).</title>
        <authorList>
            <person name="Roberts W.R."/>
            <person name="Downey K.M."/>
            <person name="Ruck E.C."/>
            <person name="Traller J.C."/>
            <person name="Alverson A.J."/>
        </authorList>
    </citation>
    <scope>NUCLEOTIDE SEQUENCE [LARGE SCALE GENOMIC DNA]</scope>
    <source>
        <strain evidence="2 3">CCMP332</strain>
    </source>
</reference>
<evidence type="ECO:0000256" key="1">
    <source>
        <dbReference type="SAM" id="Phobius"/>
    </source>
</evidence>
<name>A0ABD3PGK6_9STRA</name>
<evidence type="ECO:0000313" key="3">
    <source>
        <dbReference type="Proteomes" id="UP001516023"/>
    </source>
</evidence>
<feature type="transmembrane region" description="Helical" evidence="1">
    <location>
        <begin position="172"/>
        <end position="193"/>
    </location>
</feature>
<comment type="caution">
    <text evidence="2">The sequence shown here is derived from an EMBL/GenBank/DDBJ whole genome shotgun (WGS) entry which is preliminary data.</text>
</comment>
<feature type="transmembrane region" description="Helical" evidence="1">
    <location>
        <begin position="98"/>
        <end position="115"/>
    </location>
</feature>
<feature type="transmembrane region" description="Helical" evidence="1">
    <location>
        <begin position="39"/>
        <end position="60"/>
    </location>
</feature>
<proteinExistence type="predicted"/>
<evidence type="ECO:0000313" key="2">
    <source>
        <dbReference type="EMBL" id="KAL3787183.1"/>
    </source>
</evidence>
<keyword evidence="1" id="KW-0472">Membrane</keyword>
<feature type="transmembrane region" description="Helical" evidence="1">
    <location>
        <begin position="246"/>
        <end position="274"/>
    </location>
</feature>
<dbReference type="AlphaFoldDB" id="A0ABD3PGK6"/>
<keyword evidence="3" id="KW-1185">Reference proteome</keyword>